<dbReference type="EMBL" id="FOTB01000006">
    <property type="protein sequence ID" value="SFK96271.1"/>
    <property type="molecule type" value="Genomic_DNA"/>
</dbReference>
<gene>
    <name evidence="1" type="ORF">SAMN05216235_2826</name>
</gene>
<evidence type="ECO:0000313" key="2">
    <source>
        <dbReference type="Proteomes" id="UP000183090"/>
    </source>
</evidence>
<proteinExistence type="predicted"/>
<comment type="caution">
    <text evidence="1">The sequence shown here is derived from an EMBL/GenBank/DDBJ whole genome shotgun (WGS) entry which is preliminary data.</text>
</comment>
<dbReference type="Proteomes" id="UP000183090">
    <property type="component" value="Unassembled WGS sequence"/>
</dbReference>
<dbReference type="RefSeq" id="WP_234960616.1">
    <property type="nucleotide sequence ID" value="NZ_CP011366.1"/>
</dbReference>
<dbReference type="AlphaFoldDB" id="A0AA94KXT7"/>
<protein>
    <submittedName>
        <fullName evidence="1">Uncharacterized protein</fullName>
    </submittedName>
</protein>
<name>A0AA94KXT7_9STAP</name>
<accession>A0AA94KXT7</accession>
<organism evidence="1 2">
    <name type="scientific">Salinicoccus halodurans</name>
    <dbReference type="NCBI Taxonomy" id="407035"/>
    <lineage>
        <taxon>Bacteria</taxon>
        <taxon>Bacillati</taxon>
        <taxon>Bacillota</taxon>
        <taxon>Bacilli</taxon>
        <taxon>Bacillales</taxon>
        <taxon>Staphylococcaceae</taxon>
        <taxon>Salinicoccus</taxon>
    </lineage>
</organism>
<evidence type="ECO:0000313" key="1">
    <source>
        <dbReference type="EMBL" id="SFK96271.1"/>
    </source>
</evidence>
<sequence>MTYPVLRDKVAIKTGSAIGMGKAAVEFYEGASLWFSSDASSSITGTTIHAEAVYTSR</sequence>
<reference evidence="1 2" key="1">
    <citation type="submission" date="2016-10" db="EMBL/GenBank/DDBJ databases">
        <authorList>
            <person name="Varghese N."/>
            <person name="Submissions S."/>
        </authorList>
    </citation>
    <scope>NUCLEOTIDE SEQUENCE [LARGE SCALE GENOMIC DNA]</scope>
    <source>
        <strain evidence="1 2">CGMCC 1.6501</strain>
    </source>
</reference>